<dbReference type="EMBL" id="BPLR01003301">
    <property type="protein sequence ID" value="GIX83204.1"/>
    <property type="molecule type" value="Genomic_DNA"/>
</dbReference>
<dbReference type="Proteomes" id="UP001054945">
    <property type="component" value="Unassembled WGS sequence"/>
</dbReference>
<reference evidence="1 2" key="1">
    <citation type="submission" date="2021-06" db="EMBL/GenBank/DDBJ databases">
        <title>Caerostris extrusa draft genome.</title>
        <authorList>
            <person name="Kono N."/>
            <person name="Arakawa K."/>
        </authorList>
    </citation>
    <scope>NUCLEOTIDE SEQUENCE [LARGE SCALE GENOMIC DNA]</scope>
</reference>
<comment type="caution">
    <text evidence="1">The sequence shown here is derived from an EMBL/GenBank/DDBJ whole genome shotgun (WGS) entry which is preliminary data.</text>
</comment>
<evidence type="ECO:0000313" key="1">
    <source>
        <dbReference type="EMBL" id="GIX83204.1"/>
    </source>
</evidence>
<name>A0AAV4NIB2_CAEEX</name>
<gene>
    <name evidence="1" type="ORF">CEXT_408221</name>
</gene>
<organism evidence="1 2">
    <name type="scientific">Caerostris extrusa</name>
    <name type="common">Bark spider</name>
    <name type="synonym">Caerostris bankana</name>
    <dbReference type="NCBI Taxonomy" id="172846"/>
    <lineage>
        <taxon>Eukaryota</taxon>
        <taxon>Metazoa</taxon>
        <taxon>Ecdysozoa</taxon>
        <taxon>Arthropoda</taxon>
        <taxon>Chelicerata</taxon>
        <taxon>Arachnida</taxon>
        <taxon>Araneae</taxon>
        <taxon>Araneomorphae</taxon>
        <taxon>Entelegynae</taxon>
        <taxon>Araneoidea</taxon>
        <taxon>Araneidae</taxon>
        <taxon>Caerostris</taxon>
    </lineage>
</organism>
<dbReference type="AlphaFoldDB" id="A0AAV4NIB2"/>
<accession>A0AAV4NIB2</accession>
<protein>
    <submittedName>
        <fullName evidence="1">Uncharacterized protein</fullName>
    </submittedName>
</protein>
<keyword evidence="2" id="KW-1185">Reference proteome</keyword>
<proteinExistence type="predicted"/>
<sequence>MEAGPLLSILQCDLKPWKLTDDSDDDIFIIEESSHRLQWRIPAGLLELGLSSVSPHHLLMTDDIVQERSDLRAHSHQRGEESSH</sequence>
<evidence type="ECO:0000313" key="2">
    <source>
        <dbReference type="Proteomes" id="UP001054945"/>
    </source>
</evidence>